<feature type="domain" description="Leucine-binding protein" evidence="6">
    <location>
        <begin position="74"/>
        <end position="420"/>
    </location>
</feature>
<dbReference type="InterPro" id="IPR000709">
    <property type="entry name" value="Leu_Ile_Val-bd"/>
</dbReference>
<dbReference type="PRINTS" id="PR00337">
    <property type="entry name" value="LEUILEVALBP"/>
</dbReference>
<gene>
    <name evidence="7" type="ORF">HSCHL_0680</name>
</gene>
<proteinExistence type="inferred from homology"/>
<comment type="caution">
    <text evidence="7">The sequence shown here is derived from an EMBL/GenBank/DDBJ whole genome shotgun (WGS) entry which is preliminary data.</text>
</comment>
<evidence type="ECO:0000259" key="6">
    <source>
        <dbReference type="Pfam" id="PF13458"/>
    </source>
</evidence>
<dbReference type="Gene3D" id="3.40.50.2300">
    <property type="match status" value="2"/>
</dbReference>
<evidence type="ECO:0000313" key="8">
    <source>
        <dbReference type="Proteomes" id="UP000244180"/>
    </source>
</evidence>
<dbReference type="SUPFAM" id="SSF53822">
    <property type="entry name" value="Periplasmic binding protein-like I"/>
    <property type="match status" value="1"/>
</dbReference>
<keyword evidence="4" id="KW-0029">Amino-acid transport</keyword>
<dbReference type="EMBL" id="PEBV01000029">
    <property type="protein sequence ID" value="PTQ52259.1"/>
    <property type="molecule type" value="Genomic_DNA"/>
</dbReference>
<evidence type="ECO:0000313" key="7">
    <source>
        <dbReference type="EMBL" id="PTQ52259.1"/>
    </source>
</evidence>
<dbReference type="Proteomes" id="UP000244180">
    <property type="component" value="Unassembled WGS sequence"/>
</dbReference>
<sequence length="431" mass="45844">MPPPSENFVNGWGKNKGGSRTMTKRTWLVRGRWFLLLGAFLFVLAGCGTGGKGTSDTGSPQASTPSGGEAAKGEVKIGLNLELSGNVSSYGTSAANGAELAAEELNKQGGIDGMTIKLVKQDNRSDNAESANVAVRLMTQDQVSAIIGAATSGNTKAMIQLSTENKVPVVSPTATAASVTVDEKTGQVHPYMFRACFIDPFQGKVAAQFALNDLKAKTAAVYIDSSSDYSKGLAASFIDTFKAAGGTIVAEESYVQKDTDFRSTLTRIKDKNPDVLYVPGYYEEVGLIIKQARELGYTGPIVGGDGWDSPTLLELAGKEALNNTFFTNHYSSEDPDPAVQAFVKAYKDKFGKTPDGFAALGYDAMYLLADAIKRAGSSDPEKIAQALAETKDLQLVTGKISIDENHNPVKAAAIIEFKDGKQTFRTKVQPE</sequence>
<evidence type="ECO:0000256" key="2">
    <source>
        <dbReference type="ARBA" id="ARBA00022448"/>
    </source>
</evidence>
<evidence type="ECO:0000256" key="4">
    <source>
        <dbReference type="ARBA" id="ARBA00022970"/>
    </source>
</evidence>
<evidence type="ECO:0000256" key="3">
    <source>
        <dbReference type="ARBA" id="ARBA00022729"/>
    </source>
</evidence>
<protein>
    <submittedName>
        <fullName evidence="7">Branched-chain amino acid ABC transporter, amino acid-binding protein</fullName>
    </submittedName>
</protein>
<evidence type="ECO:0000256" key="1">
    <source>
        <dbReference type="ARBA" id="ARBA00010062"/>
    </source>
</evidence>
<dbReference type="InterPro" id="IPR051010">
    <property type="entry name" value="BCAA_transport"/>
</dbReference>
<keyword evidence="3" id="KW-0732">Signal</keyword>
<dbReference type="CDD" id="cd06347">
    <property type="entry name" value="PBP1_ABC_LivK_ligand_binding-like"/>
    <property type="match status" value="1"/>
</dbReference>
<comment type="similarity">
    <text evidence="1">Belongs to the leucine-binding protein family.</text>
</comment>
<feature type="region of interest" description="Disordered" evidence="5">
    <location>
        <begin position="52"/>
        <end position="71"/>
    </location>
</feature>
<dbReference type="AlphaFoldDB" id="A0A2T5G7X1"/>
<evidence type="ECO:0000256" key="5">
    <source>
        <dbReference type="SAM" id="MobiDB-lite"/>
    </source>
</evidence>
<dbReference type="Pfam" id="PF13458">
    <property type="entry name" value="Peripla_BP_6"/>
    <property type="match status" value="1"/>
</dbReference>
<name>A0A2T5G7X1_HYDSH</name>
<reference evidence="7 8" key="1">
    <citation type="submission" date="2017-08" db="EMBL/GenBank/DDBJ databases">
        <title>Burning lignite coal seam in the remote Altai Mountains harbors a hydrogen-driven thermophilic microbial community.</title>
        <authorList>
            <person name="Kadnikov V.V."/>
            <person name="Mardanov A.V."/>
            <person name="Ivasenko D."/>
            <person name="Beletsky A.V."/>
            <person name="Karnachuk O.V."/>
            <person name="Ravin N.V."/>
        </authorList>
    </citation>
    <scope>NUCLEOTIDE SEQUENCE [LARGE SCALE GENOMIC DNA]</scope>
    <source>
        <strain evidence="7">AL33</strain>
    </source>
</reference>
<feature type="region of interest" description="Disordered" evidence="5">
    <location>
        <begin position="1"/>
        <end position="21"/>
    </location>
</feature>
<dbReference type="InterPro" id="IPR028082">
    <property type="entry name" value="Peripla_BP_I"/>
</dbReference>
<accession>A0A2T5G7X1</accession>
<dbReference type="PANTHER" id="PTHR30483">
    <property type="entry name" value="LEUCINE-SPECIFIC-BINDING PROTEIN"/>
    <property type="match status" value="1"/>
</dbReference>
<dbReference type="PANTHER" id="PTHR30483:SF6">
    <property type="entry name" value="PERIPLASMIC BINDING PROTEIN OF ABC TRANSPORTER FOR NATURAL AMINO ACIDS"/>
    <property type="match status" value="1"/>
</dbReference>
<organism evidence="7 8">
    <name type="scientific">Hydrogenibacillus schlegelii</name>
    <name type="common">Bacillus schlegelii</name>
    <dbReference type="NCBI Taxonomy" id="1484"/>
    <lineage>
        <taxon>Bacteria</taxon>
        <taxon>Bacillati</taxon>
        <taxon>Bacillota</taxon>
        <taxon>Bacilli</taxon>
        <taxon>Bacillales</taxon>
        <taxon>Bacillales Family X. Incertae Sedis</taxon>
        <taxon>Hydrogenibacillus</taxon>
    </lineage>
</organism>
<keyword evidence="2" id="KW-0813">Transport</keyword>
<dbReference type="GO" id="GO:0006865">
    <property type="term" value="P:amino acid transport"/>
    <property type="evidence" value="ECO:0007669"/>
    <property type="project" value="UniProtKB-KW"/>
</dbReference>
<dbReference type="InterPro" id="IPR028081">
    <property type="entry name" value="Leu-bd"/>
</dbReference>